<gene>
    <name evidence="1" type="ORF">DDB_G0286263</name>
</gene>
<evidence type="ECO:0000313" key="2">
    <source>
        <dbReference type="Proteomes" id="UP000002195"/>
    </source>
</evidence>
<dbReference type="InParanoid" id="Q54M15"/>
<dbReference type="HOGENOM" id="CLU_461877_0_0_1"/>
<dbReference type="AlphaFoldDB" id="Q54M15"/>
<organism evidence="1 2">
    <name type="scientific">Dictyostelium discoideum</name>
    <name type="common">Social amoeba</name>
    <dbReference type="NCBI Taxonomy" id="44689"/>
    <lineage>
        <taxon>Eukaryota</taxon>
        <taxon>Amoebozoa</taxon>
        <taxon>Evosea</taxon>
        <taxon>Eumycetozoa</taxon>
        <taxon>Dictyostelia</taxon>
        <taxon>Dictyosteliales</taxon>
        <taxon>Dictyosteliaceae</taxon>
        <taxon>Dictyostelium</taxon>
    </lineage>
</organism>
<dbReference type="FunCoup" id="Q54M15">
    <property type="interactions" value="877"/>
</dbReference>
<dbReference type="OMA" id="TIAVWIN"/>
<dbReference type="GeneID" id="8625530"/>
<name>Q54M15_DICDI</name>
<dbReference type="eggNOG" id="ENOG502RIJ5">
    <property type="taxonomic scope" value="Eukaryota"/>
</dbReference>
<dbReference type="RefSeq" id="XP_637816.1">
    <property type="nucleotide sequence ID" value="XM_632724.1"/>
</dbReference>
<evidence type="ECO:0000313" key="1">
    <source>
        <dbReference type="EMBL" id="EAL64307.1"/>
    </source>
</evidence>
<dbReference type="VEuPathDB" id="AmoebaDB:DDB_G0286263"/>
<dbReference type="dictyBase" id="DDB_G0286263"/>
<reference evidence="1 2" key="1">
    <citation type="journal article" date="2005" name="Nature">
        <title>The genome of the social amoeba Dictyostelium discoideum.</title>
        <authorList>
            <consortium name="The Dictyostelium discoideum Sequencing Consortium"/>
            <person name="Eichinger L."/>
            <person name="Pachebat J.A."/>
            <person name="Glockner G."/>
            <person name="Rajandream M.A."/>
            <person name="Sucgang R."/>
            <person name="Berriman M."/>
            <person name="Song J."/>
            <person name="Olsen R."/>
            <person name="Szafranski K."/>
            <person name="Xu Q."/>
            <person name="Tunggal B."/>
            <person name="Kummerfeld S."/>
            <person name="Madera M."/>
            <person name="Konfortov B.A."/>
            <person name="Rivero F."/>
            <person name="Bankier A.T."/>
            <person name="Lehmann R."/>
            <person name="Hamlin N."/>
            <person name="Davies R."/>
            <person name="Gaudet P."/>
            <person name="Fey P."/>
            <person name="Pilcher K."/>
            <person name="Chen G."/>
            <person name="Saunders D."/>
            <person name="Sodergren E."/>
            <person name="Davis P."/>
            <person name="Kerhornou A."/>
            <person name="Nie X."/>
            <person name="Hall N."/>
            <person name="Anjard C."/>
            <person name="Hemphill L."/>
            <person name="Bason N."/>
            <person name="Farbrother P."/>
            <person name="Desany B."/>
            <person name="Just E."/>
            <person name="Morio T."/>
            <person name="Rost R."/>
            <person name="Churcher C."/>
            <person name="Cooper J."/>
            <person name="Haydock S."/>
            <person name="van Driessche N."/>
            <person name="Cronin A."/>
            <person name="Goodhead I."/>
            <person name="Muzny D."/>
            <person name="Mourier T."/>
            <person name="Pain A."/>
            <person name="Lu M."/>
            <person name="Harper D."/>
            <person name="Lindsay R."/>
            <person name="Hauser H."/>
            <person name="James K."/>
            <person name="Quiles M."/>
            <person name="Madan Babu M."/>
            <person name="Saito T."/>
            <person name="Buchrieser C."/>
            <person name="Wardroper A."/>
            <person name="Felder M."/>
            <person name="Thangavelu M."/>
            <person name="Johnson D."/>
            <person name="Knights A."/>
            <person name="Loulseged H."/>
            <person name="Mungall K."/>
            <person name="Oliver K."/>
            <person name="Price C."/>
            <person name="Quail M.A."/>
            <person name="Urushihara H."/>
            <person name="Hernandez J."/>
            <person name="Rabbinowitsch E."/>
            <person name="Steffen D."/>
            <person name="Sanders M."/>
            <person name="Ma J."/>
            <person name="Kohara Y."/>
            <person name="Sharp S."/>
            <person name="Simmonds M."/>
            <person name="Spiegler S."/>
            <person name="Tivey A."/>
            <person name="Sugano S."/>
            <person name="White B."/>
            <person name="Walker D."/>
            <person name="Woodward J."/>
            <person name="Winckler T."/>
            <person name="Tanaka Y."/>
            <person name="Shaulsky G."/>
            <person name="Schleicher M."/>
            <person name="Weinstock G."/>
            <person name="Rosenthal A."/>
            <person name="Cox E.C."/>
            <person name="Chisholm R.L."/>
            <person name="Gibbs R."/>
            <person name="Loomis W.F."/>
            <person name="Platzer M."/>
            <person name="Kay R.R."/>
            <person name="Williams J."/>
            <person name="Dear P.H."/>
            <person name="Noegel A.A."/>
            <person name="Barrell B."/>
            <person name="Kuspa A."/>
        </authorList>
    </citation>
    <scope>NUCLEOTIDE SEQUENCE [LARGE SCALE GENOMIC DNA]</scope>
    <source>
        <strain evidence="1 2">AX4</strain>
    </source>
</reference>
<dbReference type="KEGG" id="ddi:DDB_G0286263"/>
<dbReference type="PaxDb" id="44689-DDB0186890"/>
<dbReference type="Proteomes" id="UP000002195">
    <property type="component" value="Unassembled WGS sequence"/>
</dbReference>
<keyword evidence="2" id="KW-1185">Reference proteome</keyword>
<sequence>MFEINNNNNSNIKIIKSNIIFKKILEYCWEQDDLKKLFHWSNHTKLEDPSFGDLIKHTQIREATKWKLSLMRVSYQFLTIILSNFEFNLSNSKFFQLLAEKENQQSLDSHSENKFETTNTSKTDKNNLDELFKKQKFYSMEDDMINIIDSYESFGDQWFIETFGNLSQCFLYLNEESLFNKNFFKVISMIGSTRNNNNNNLDDDDNDDDNCSITLIFQYSFENRKSIDFNVTKLLFYYEHEIMNRDKKKLTSNIKTLIFEFMSSMYINPYMVYSQKLFYECGLENSVKSIYAFNQPHLTFLPYFFRDCKQIELMSLHTDYQNTYGRAINNVSQFSNKLQEMSLSILDDNLIDEYVPNIGYYFSPIENPPPKHFTLNIILKDDQMCNDIFGSGGFNDKNNNSVLESLSISIDKLNLKFFKPIENNNNNNNKLFPNLINKFSIRFYFSYMSTPLDDINYFSKFFSSNDFQNVKYFNFTILIDFKKTQTININTLSDEDQLLEILFEKGLKYSSLQFISIDFKYDYIVGGKCLSFNLLSKLLNSISSNKNIKGILFAGLDISITNLPDQLLNFSLYPFSLNENENKKSIYYFIQ</sequence>
<dbReference type="EMBL" id="AAFI02000085">
    <property type="protein sequence ID" value="EAL64307.1"/>
    <property type="molecule type" value="Genomic_DNA"/>
</dbReference>
<comment type="caution">
    <text evidence="1">The sequence shown here is derived from an EMBL/GenBank/DDBJ whole genome shotgun (WGS) entry which is preliminary data.</text>
</comment>
<proteinExistence type="predicted"/>
<accession>Q54M15</accession>
<protein>
    <submittedName>
        <fullName evidence="1">Uncharacterized protein</fullName>
    </submittedName>
</protein>